<dbReference type="Proteomes" id="UP001620397">
    <property type="component" value="Unassembled WGS sequence"/>
</dbReference>
<reference evidence="1 2" key="1">
    <citation type="submission" date="2020-10" db="EMBL/GenBank/DDBJ databases">
        <title>Phylogeny of dyella-like bacteria.</title>
        <authorList>
            <person name="Fu J."/>
        </authorList>
    </citation>
    <scope>NUCLEOTIDE SEQUENCE [LARGE SCALE GENOMIC DNA]</scope>
    <source>
        <strain evidence="1 2">DKC-1</strain>
    </source>
</reference>
<comment type="caution">
    <text evidence="1">The sequence shown here is derived from an EMBL/GenBank/DDBJ whole genome shotgun (WGS) entry which is preliminary data.</text>
</comment>
<accession>A0ABW8KFG7</accession>
<organism evidence="1 2">
    <name type="scientific">Dyella agri</name>
    <dbReference type="NCBI Taxonomy" id="1926869"/>
    <lineage>
        <taxon>Bacteria</taxon>
        <taxon>Pseudomonadati</taxon>
        <taxon>Pseudomonadota</taxon>
        <taxon>Gammaproteobacteria</taxon>
        <taxon>Lysobacterales</taxon>
        <taxon>Rhodanobacteraceae</taxon>
        <taxon>Dyella</taxon>
    </lineage>
</organism>
<proteinExistence type="predicted"/>
<protein>
    <recommendedName>
        <fullName evidence="3">Lipoprotein</fullName>
    </recommendedName>
</protein>
<evidence type="ECO:0008006" key="3">
    <source>
        <dbReference type="Google" id="ProtNLM"/>
    </source>
</evidence>
<dbReference type="EMBL" id="JADIKL010000004">
    <property type="protein sequence ID" value="MFK2930878.1"/>
    <property type="molecule type" value="Genomic_DNA"/>
</dbReference>
<sequence>MKKSSLLVTLPALALAGLLLSGCGMFRSTKAWETAKQESPLEIPPGLDTPPATAALVIPPPGSEQSQAAPAAPDQISDAFIVSDTVDNTYQKVGTLLAAGSAGQVAGHDDGAHSYTVNVVGGEVPAKKRGFFGRMFHHDKNTATSDTATHAVQVTVNPSGSTASEVRAQGAAGAVAKLMDALKKGMGS</sequence>
<gene>
    <name evidence="1" type="ORF">ISP14_08745</name>
</gene>
<evidence type="ECO:0000313" key="1">
    <source>
        <dbReference type="EMBL" id="MFK2930878.1"/>
    </source>
</evidence>
<name>A0ABW8KFG7_9GAMM</name>
<keyword evidence="2" id="KW-1185">Reference proteome</keyword>
<dbReference type="PROSITE" id="PS51257">
    <property type="entry name" value="PROKAR_LIPOPROTEIN"/>
    <property type="match status" value="1"/>
</dbReference>
<dbReference type="RefSeq" id="WP_404538231.1">
    <property type="nucleotide sequence ID" value="NZ_JADIKL010000004.1"/>
</dbReference>
<evidence type="ECO:0000313" key="2">
    <source>
        <dbReference type="Proteomes" id="UP001620397"/>
    </source>
</evidence>